<name>A0A096LWH3_POEFO</name>
<reference evidence="2" key="3">
    <citation type="submission" date="2025-09" db="UniProtKB">
        <authorList>
            <consortium name="Ensembl"/>
        </authorList>
    </citation>
    <scope>IDENTIFICATION</scope>
</reference>
<dbReference type="AlphaFoldDB" id="A0A096LWH3"/>
<evidence type="ECO:0000313" key="3">
    <source>
        <dbReference type="Proteomes" id="UP000028760"/>
    </source>
</evidence>
<dbReference type="Proteomes" id="UP000028760">
    <property type="component" value="Unassembled WGS sequence"/>
</dbReference>
<feature type="compositionally biased region" description="Polar residues" evidence="1">
    <location>
        <begin position="128"/>
        <end position="141"/>
    </location>
</feature>
<keyword evidence="3" id="KW-1185">Reference proteome</keyword>
<organism evidence="2 3">
    <name type="scientific">Poecilia formosa</name>
    <name type="common">Amazon molly</name>
    <name type="synonym">Limia formosa</name>
    <dbReference type="NCBI Taxonomy" id="48698"/>
    <lineage>
        <taxon>Eukaryota</taxon>
        <taxon>Metazoa</taxon>
        <taxon>Chordata</taxon>
        <taxon>Craniata</taxon>
        <taxon>Vertebrata</taxon>
        <taxon>Euteleostomi</taxon>
        <taxon>Actinopterygii</taxon>
        <taxon>Neopterygii</taxon>
        <taxon>Teleostei</taxon>
        <taxon>Neoteleostei</taxon>
        <taxon>Acanthomorphata</taxon>
        <taxon>Ovalentaria</taxon>
        <taxon>Atherinomorphae</taxon>
        <taxon>Cyprinodontiformes</taxon>
        <taxon>Poeciliidae</taxon>
        <taxon>Poeciliinae</taxon>
        <taxon>Poecilia</taxon>
    </lineage>
</organism>
<sequence length="141" mass="16393">TDATNANNDVTKVSSERSKSTVRRGMDALLLSEPKKAVVEPEEVGMTIDDYIMLADIPKIQVESEEDFPGLRRRNESPSPCRNQRQRSYRYQDETDMHSSRIEPDERRRGRERGRDRREKCRDLETGRLSQRQSATSLHTQ</sequence>
<proteinExistence type="predicted"/>
<reference evidence="3" key="1">
    <citation type="submission" date="2013-10" db="EMBL/GenBank/DDBJ databases">
        <authorList>
            <person name="Schartl M."/>
            <person name="Warren W."/>
        </authorList>
    </citation>
    <scope>NUCLEOTIDE SEQUENCE [LARGE SCALE GENOMIC DNA]</scope>
    <source>
        <strain evidence="3">female</strain>
    </source>
</reference>
<feature type="compositionally biased region" description="Basic and acidic residues" evidence="1">
    <location>
        <begin position="90"/>
        <end position="126"/>
    </location>
</feature>
<dbReference type="OMA" id="GHERNNE"/>
<evidence type="ECO:0000313" key="2">
    <source>
        <dbReference type="Ensembl" id="ENSPFOP00000023514.1"/>
    </source>
</evidence>
<reference evidence="2" key="2">
    <citation type="submission" date="2025-08" db="UniProtKB">
        <authorList>
            <consortium name="Ensembl"/>
        </authorList>
    </citation>
    <scope>IDENTIFICATION</scope>
</reference>
<accession>A0A096LWH3</accession>
<dbReference type="EMBL" id="AYCK01004498">
    <property type="status" value="NOT_ANNOTATED_CDS"/>
    <property type="molecule type" value="Genomic_DNA"/>
</dbReference>
<protein>
    <submittedName>
        <fullName evidence="2">Uncharacterized protein</fullName>
    </submittedName>
</protein>
<feature type="region of interest" description="Disordered" evidence="1">
    <location>
        <begin position="64"/>
        <end position="141"/>
    </location>
</feature>
<dbReference type="eggNOG" id="ENOG502SRII">
    <property type="taxonomic scope" value="Eukaryota"/>
</dbReference>
<evidence type="ECO:0000256" key="1">
    <source>
        <dbReference type="SAM" id="MobiDB-lite"/>
    </source>
</evidence>
<dbReference type="Ensembl" id="ENSPFOT00000024784.1">
    <property type="protein sequence ID" value="ENSPFOP00000023514.1"/>
    <property type="gene ID" value="ENSPFOG00000021920.1"/>
</dbReference>
<feature type="region of interest" description="Disordered" evidence="1">
    <location>
        <begin position="1"/>
        <end position="27"/>
    </location>
</feature>
<feature type="compositionally biased region" description="Polar residues" evidence="1">
    <location>
        <begin position="1"/>
        <end position="13"/>
    </location>
</feature>